<evidence type="ECO:0000313" key="2">
    <source>
        <dbReference type="EMBL" id="EGZ24532.1"/>
    </source>
</evidence>
<evidence type="ECO:0000313" key="3">
    <source>
        <dbReference type="Proteomes" id="UP000002640"/>
    </source>
</evidence>
<feature type="region of interest" description="Disordered" evidence="1">
    <location>
        <begin position="67"/>
        <end position="97"/>
    </location>
</feature>
<proteinExistence type="predicted"/>
<dbReference type="KEGG" id="psoj:PHYSODRAFT_296581"/>
<dbReference type="RefSeq" id="XP_009519820.1">
    <property type="nucleotide sequence ID" value="XM_009521525.1"/>
</dbReference>
<organism evidence="2 3">
    <name type="scientific">Phytophthora sojae (strain P6497)</name>
    <name type="common">Soybean stem and root rot agent</name>
    <name type="synonym">Phytophthora megasperma f. sp. glycines</name>
    <dbReference type="NCBI Taxonomy" id="1094619"/>
    <lineage>
        <taxon>Eukaryota</taxon>
        <taxon>Sar</taxon>
        <taxon>Stramenopiles</taxon>
        <taxon>Oomycota</taxon>
        <taxon>Peronosporomycetes</taxon>
        <taxon>Peronosporales</taxon>
        <taxon>Peronosporaceae</taxon>
        <taxon>Phytophthora</taxon>
    </lineage>
</organism>
<reference evidence="2 3" key="1">
    <citation type="journal article" date="2006" name="Science">
        <title>Phytophthora genome sequences uncover evolutionary origins and mechanisms of pathogenesis.</title>
        <authorList>
            <person name="Tyler B.M."/>
            <person name="Tripathy S."/>
            <person name="Zhang X."/>
            <person name="Dehal P."/>
            <person name="Jiang R.H."/>
            <person name="Aerts A."/>
            <person name="Arredondo F.D."/>
            <person name="Baxter L."/>
            <person name="Bensasson D."/>
            <person name="Beynon J.L."/>
            <person name="Chapman J."/>
            <person name="Damasceno C.M."/>
            <person name="Dorrance A.E."/>
            <person name="Dou D."/>
            <person name="Dickerman A.W."/>
            <person name="Dubchak I.L."/>
            <person name="Garbelotto M."/>
            <person name="Gijzen M."/>
            <person name="Gordon S.G."/>
            <person name="Govers F."/>
            <person name="Grunwald N.J."/>
            <person name="Huang W."/>
            <person name="Ivors K.L."/>
            <person name="Jones R.W."/>
            <person name="Kamoun S."/>
            <person name="Krampis K."/>
            <person name="Lamour K.H."/>
            <person name="Lee M.K."/>
            <person name="McDonald W.H."/>
            <person name="Medina M."/>
            <person name="Meijer H.J."/>
            <person name="Nordberg E.K."/>
            <person name="Maclean D.J."/>
            <person name="Ospina-Giraldo M.D."/>
            <person name="Morris P.F."/>
            <person name="Phuntumart V."/>
            <person name="Putnam N.H."/>
            <person name="Rash S."/>
            <person name="Rose J.K."/>
            <person name="Sakihama Y."/>
            <person name="Salamov A.A."/>
            <person name="Savidor A."/>
            <person name="Scheuring C.F."/>
            <person name="Smith B.M."/>
            <person name="Sobral B.W."/>
            <person name="Terry A."/>
            <person name="Torto-Alalibo T.A."/>
            <person name="Win J."/>
            <person name="Xu Z."/>
            <person name="Zhang H."/>
            <person name="Grigoriev I.V."/>
            <person name="Rokhsar D.S."/>
            <person name="Boore J.L."/>
        </authorList>
    </citation>
    <scope>NUCLEOTIDE SEQUENCE [LARGE SCALE GENOMIC DNA]</scope>
    <source>
        <strain evidence="2 3">P6497</strain>
    </source>
</reference>
<accession>G4YXP3</accession>
<feature type="compositionally biased region" description="Low complexity" evidence="1">
    <location>
        <begin position="69"/>
        <end position="85"/>
    </location>
</feature>
<evidence type="ECO:0000256" key="1">
    <source>
        <dbReference type="SAM" id="MobiDB-lite"/>
    </source>
</evidence>
<dbReference type="EMBL" id="JH159152">
    <property type="protein sequence ID" value="EGZ24532.1"/>
    <property type="molecule type" value="Genomic_DNA"/>
</dbReference>
<dbReference type="GeneID" id="20641388"/>
<protein>
    <submittedName>
        <fullName evidence="2">Uncharacterized protein</fullName>
    </submittedName>
</protein>
<dbReference type="AlphaFoldDB" id="G4YXP3"/>
<dbReference type="InParanoid" id="G4YXP3"/>
<keyword evidence="3" id="KW-1185">Reference proteome</keyword>
<gene>
    <name evidence="2" type="ORF">PHYSODRAFT_296581</name>
</gene>
<dbReference type="Proteomes" id="UP000002640">
    <property type="component" value="Unassembled WGS sequence"/>
</dbReference>
<sequence>MNLPFQRYKLDRTTSQAPDTFARASPFTITQLPSSLAAPAPDLPASMITAREIDPCESKMLTTKLQVHVAPSTADSSSSSDYDSSPVDEESRKELVRRGAVGRRCAVVALPADVLAAIAEIAELKW</sequence>
<name>G4YXP3_PHYSP</name>